<keyword evidence="1" id="KW-0732">Signal</keyword>
<organism evidence="2 3">
    <name type="scientific">Lentzea fradiae</name>
    <dbReference type="NCBI Taxonomy" id="200378"/>
    <lineage>
        <taxon>Bacteria</taxon>
        <taxon>Bacillati</taxon>
        <taxon>Actinomycetota</taxon>
        <taxon>Actinomycetes</taxon>
        <taxon>Pseudonocardiales</taxon>
        <taxon>Pseudonocardiaceae</taxon>
        <taxon>Lentzea</taxon>
    </lineage>
</organism>
<gene>
    <name evidence="2" type="ORF">SAMN05216553_12316</name>
</gene>
<proteinExistence type="predicted"/>
<dbReference type="EMBL" id="FNCC01000023">
    <property type="protein sequence ID" value="SDH46387.1"/>
    <property type="molecule type" value="Genomic_DNA"/>
</dbReference>
<keyword evidence="3" id="KW-1185">Reference proteome</keyword>
<dbReference type="RefSeq" id="WP_090059639.1">
    <property type="nucleotide sequence ID" value="NZ_FNCC01000023.1"/>
</dbReference>
<protein>
    <submittedName>
        <fullName evidence="2">Uncharacterized protein</fullName>
    </submittedName>
</protein>
<sequence>MSTKRKLFAGIAGAVLAVTAIATSSSAAPAPQPTAAAPGIGIQAVAPGTATLRFDWGCTGSYSSTSITFNGNGTFTAGTLSGVWAQTGSILQFQFNGVKTTYASLVASNSGTGTQSTFTGTNGCHLLLGPGAAALAGTDSSRGVGTLGADGR</sequence>
<dbReference type="Proteomes" id="UP000199623">
    <property type="component" value="Unassembled WGS sequence"/>
</dbReference>
<feature type="chain" id="PRO_5011649491" evidence="1">
    <location>
        <begin position="28"/>
        <end position="152"/>
    </location>
</feature>
<evidence type="ECO:0000256" key="1">
    <source>
        <dbReference type="SAM" id="SignalP"/>
    </source>
</evidence>
<evidence type="ECO:0000313" key="2">
    <source>
        <dbReference type="EMBL" id="SDH46387.1"/>
    </source>
</evidence>
<dbReference type="AlphaFoldDB" id="A0A1G8CLG8"/>
<evidence type="ECO:0000313" key="3">
    <source>
        <dbReference type="Proteomes" id="UP000199623"/>
    </source>
</evidence>
<name>A0A1G8CLG8_9PSEU</name>
<reference evidence="3" key="1">
    <citation type="submission" date="2016-10" db="EMBL/GenBank/DDBJ databases">
        <authorList>
            <person name="Varghese N."/>
            <person name="Submissions S."/>
        </authorList>
    </citation>
    <scope>NUCLEOTIDE SEQUENCE [LARGE SCALE GENOMIC DNA]</scope>
    <source>
        <strain evidence="3">CGMCC 4.3506</strain>
    </source>
</reference>
<accession>A0A1G8CLG8</accession>
<feature type="signal peptide" evidence="1">
    <location>
        <begin position="1"/>
        <end position="27"/>
    </location>
</feature>